<protein>
    <submittedName>
        <fullName evidence="1">Uncharacterized protein</fullName>
    </submittedName>
</protein>
<sequence>MGVWGVSLGCCAGLRCWCVSELRRSNNLINSLLCCLQVGAVARTEHVQSSLGVYVTPSAQEPSLNEIYINGIGLDSSSRRGEDAGRCRGRIRGPVAAVQRPRGLQFLHHSLRRRTLHGPVVPHSRAEGFKKCMNYFYPCMASSAQDLGHALSENVRVHIPHFGLVSVCFAVLHRQRRLREHTNNRPAHGRRKLTFLLP</sequence>
<keyword evidence="2" id="KW-1185">Reference proteome</keyword>
<accession>A0A6H5FXF7</accession>
<proteinExistence type="predicted"/>
<dbReference type="EMBL" id="CADCXU010001968">
    <property type="protein sequence ID" value="CAA9994384.1"/>
    <property type="molecule type" value="Genomic_DNA"/>
</dbReference>
<evidence type="ECO:0000313" key="1">
    <source>
        <dbReference type="EMBL" id="CAA9994384.1"/>
    </source>
</evidence>
<name>A0A6H5FXF7_9HEMI</name>
<dbReference type="AlphaFoldDB" id="A0A6H5FXF7"/>
<organism evidence="1 2">
    <name type="scientific">Nesidiocoris tenuis</name>
    <dbReference type="NCBI Taxonomy" id="355587"/>
    <lineage>
        <taxon>Eukaryota</taxon>
        <taxon>Metazoa</taxon>
        <taxon>Ecdysozoa</taxon>
        <taxon>Arthropoda</taxon>
        <taxon>Hexapoda</taxon>
        <taxon>Insecta</taxon>
        <taxon>Pterygota</taxon>
        <taxon>Neoptera</taxon>
        <taxon>Paraneoptera</taxon>
        <taxon>Hemiptera</taxon>
        <taxon>Heteroptera</taxon>
        <taxon>Panheteroptera</taxon>
        <taxon>Cimicomorpha</taxon>
        <taxon>Miridae</taxon>
        <taxon>Dicyphina</taxon>
        <taxon>Nesidiocoris</taxon>
    </lineage>
</organism>
<gene>
    <name evidence="1" type="ORF">NTEN_LOCUS1200</name>
</gene>
<evidence type="ECO:0000313" key="2">
    <source>
        <dbReference type="Proteomes" id="UP000479000"/>
    </source>
</evidence>
<dbReference type="Proteomes" id="UP000479000">
    <property type="component" value="Unassembled WGS sequence"/>
</dbReference>
<reference evidence="1 2" key="1">
    <citation type="submission" date="2020-02" db="EMBL/GenBank/DDBJ databases">
        <authorList>
            <person name="Ferguson B K."/>
        </authorList>
    </citation>
    <scope>NUCLEOTIDE SEQUENCE [LARGE SCALE GENOMIC DNA]</scope>
</reference>